<feature type="compositionally biased region" description="Pro residues" evidence="1">
    <location>
        <begin position="202"/>
        <end position="217"/>
    </location>
</feature>
<feature type="region of interest" description="Disordered" evidence="1">
    <location>
        <begin position="167"/>
        <end position="276"/>
    </location>
</feature>
<evidence type="ECO:0000313" key="3">
    <source>
        <dbReference type="Proteomes" id="UP001278500"/>
    </source>
</evidence>
<name>A0AAE0MRG4_9PEZI</name>
<feature type="compositionally biased region" description="Polar residues" evidence="1">
    <location>
        <begin position="238"/>
        <end position="247"/>
    </location>
</feature>
<reference evidence="2" key="2">
    <citation type="submission" date="2023-06" db="EMBL/GenBank/DDBJ databases">
        <authorList>
            <consortium name="Lawrence Berkeley National Laboratory"/>
            <person name="Haridas S."/>
            <person name="Hensen N."/>
            <person name="Bonometti L."/>
            <person name="Westerberg I."/>
            <person name="Brannstrom I.O."/>
            <person name="Guillou S."/>
            <person name="Cros-Aarteil S."/>
            <person name="Calhoun S."/>
            <person name="Kuo A."/>
            <person name="Mondo S."/>
            <person name="Pangilinan J."/>
            <person name="Riley R."/>
            <person name="Labutti K."/>
            <person name="Andreopoulos B."/>
            <person name="Lipzen A."/>
            <person name="Chen C."/>
            <person name="Yanf M."/>
            <person name="Daum C."/>
            <person name="Ng V."/>
            <person name="Clum A."/>
            <person name="Steindorff A."/>
            <person name="Ohm R."/>
            <person name="Martin F."/>
            <person name="Silar P."/>
            <person name="Natvig D."/>
            <person name="Lalanne C."/>
            <person name="Gautier V."/>
            <person name="Ament-Velasquez S.L."/>
            <person name="Kruys A."/>
            <person name="Hutchinson M.I."/>
            <person name="Powell A.J."/>
            <person name="Barry K."/>
            <person name="Miller A.N."/>
            <person name="Grigoriev I.V."/>
            <person name="Debuchy R."/>
            <person name="Gladieux P."/>
            <person name="Thoren M.H."/>
            <person name="Johannesson H."/>
        </authorList>
    </citation>
    <scope>NUCLEOTIDE SEQUENCE</scope>
    <source>
        <strain evidence="2">CBS 560.94</strain>
    </source>
</reference>
<feature type="compositionally biased region" description="Low complexity" evidence="1">
    <location>
        <begin position="218"/>
        <end position="236"/>
    </location>
</feature>
<proteinExistence type="predicted"/>
<reference evidence="2" key="1">
    <citation type="journal article" date="2023" name="Mol. Phylogenet. Evol.">
        <title>Genome-scale phylogeny and comparative genomics of the fungal order Sordariales.</title>
        <authorList>
            <person name="Hensen N."/>
            <person name="Bonometti L."/>
            <person name="Westerberg I."/>
            <person name="Brannstrom I.O."/>
            <person name="Guillou S."/>
            <person name="Cros-Aarteil S."/>
            <person name="Calhoun S."/>
            <person name="Haridas S."/>
            <person name="Kuo A."/>
            <person name="Mondo S."/>
            <person name="Pangilinan J."/>
            <person name="Riley R."/>
            <person name="LaButti K."/>
            <person name="Andreopoulos B."/>
            <person name="Lipzen A."/>
            <person name="Chen C."/>
            <person name="Yan M."/>
            <person name="Daum C."/>
            <person name="Ng V."/>
            <person name="Clum A."/>
            <person name="Steindorff A."/>
            <person name="Ohm R.A."/>
            <person name="Martin F."/>
            <person name="Silar P."/>
            <person name="Natvig D.O."/>
            <person name="Lalanne C."/>
            <person name="Gautier V."/>
            <person name="Ament-Velasquez S.L."/>
            <person name="Kruys A."/>
            <person name="Hutchinson M.I."/>
            <person name="Powell A.J."/>
            <person name="Barry K."/>
            <person name="Miller A.N."/>
            <person name="Grigoriev I.V."/>
            <person name="Debuchy R."/>
            <person name="Gladieux P."/>
            <person name="Hiltunen Thoren M."/>
            <person name="Johannesson H."/>
        </authorList>
    </citation>
    <scope>NUCLEOTIDE SEQUENCE</scope>
    <source>
        <strain evidence="2">CBS 560.94</strain>
    </source>
</reference>
<feature type="compositionally biased region" description="Basic and acidic residues" evidence="1">
    <location>
        <begin position="248"/>
        <end position="261"/>
    </location>
</feature>
<evidence type="ECO:0000313" key="2">
    <source>
        <dbReference type="EMBL" id="KAK3342372.1"/>
    </source>
</evidence>
<evidence type="ECO:0000256" key="1">
    <source>
        <dbReference type="SAM" id="MobiDB-lite"/>
    </source>
</evidence>
<dbReference type="RefSeq" id="XP_062680165.1">
    <property type="nucleotide sequence ID" value="XM_062825621.1"/>
</dbReference>
<organism evidence="2 3">
    <name type="scientific">Neurospora tetraspora</name>
    <dbReference type="NCBI Taxonomy" id="94610"/>
    <lineage>
        <taxon>Eukaryota</taxon>
        <taxon>Fungi</taxon>
        <taxon>Dikarya</taxon>
        <taxon>Ascomycota</taxon>
        <taxon>Pezizomycotina</taxon>
        <taxon>Sordariomycetes</taxon>
        <taxon>Sordariomycetidae</taxon>
        <taxon>Sordariales</taxon>
        <taxon>Sordariaceae</taxon>
        <taxon>Neurospora</taxon>
    </lineage>
</organism>
<sequence>MRSSPASNPLPRGILGWTIGKLVTEGWRAPAHRARLYKAAPIPPIIIEDDDAPGSPNALDVPGSPDVPVATGASAPVPDAASMLFGSLFVARLTALETKIDEMGTAIASSAETRDSNGGAAHDCRLQSKRPAGAIATPGPGKLFSSLANCKGWPNLRRAFWDTLRDAWPQHQPGPPQLRPLLPRPQHREEEFDELPERAPEPFRPMAPPMAPPPIPMAPGHRPLAPAPPRQQAHLPTAATTTTQNNVDKADSRPKTTERTRARFSGTGRAQEANIK</sequence>
<dbReference type="EMBL" id="JAUEPP010000005">
    <property type="protein sequence ID" value="KAK3342372.1"/>
    <property type="molecule type" value="Genomic_DNA"/>
</dbReference>
<dbReference type="AlphaFoldDB" id="A0AAE0MRG4"/>
<feature type="compositionally biased region" description="Basic and acidic residues" evidence="1">
    <location>
        <begin position="186"/>
        <end position="201"/>
    </location>
</feature>
<dbReference type="Proteomes" id="UP001278500">
    <property type="component" value="Unassembled WGS sequence"/>
</dbReference>
<gene>
    <name evidence="2" type="ORF">B0H65DRAFT_443214</name>
</gene>
<comment type="caution">
    <text evidence="2">The sequence shown here is derived from an EMBL/GenBank/DDBJ whole genome shotgun (WGS) entry which is preliminary data.</text>
</comment>
<dbReference type="GeneID" id="87862775"/>
<keyword evidence="3" id="KW-1185">Reference proteome</keyword>
<accession>A0AAE0MRG4</accession>
<protein>
    <submittedName>
        <fullName evidence="2">Uncharacterized protein</fullName>
    </submittedName>
</protein>